<sequence>MIHLIQNELIKAARLTKIPLFFCLITGIEIIFVLQSRWKETNFSAIDLNGQSLAFQVLNGSTELMILFMAVLAADLIADEIRSGTLTLTLVRPVSRIELLNAKVASFFLLVAVGLGYLVISSYIVGTLALGWGEQFVLEGVAYSSGQGIWVTMRSFLLMLLPNLGFGMIVIFIGIVASNLGVTIGLPLGLMALSPFVEGIRQVKDYFIVYQMRYFHLHELHDPFSAESFKGVLSTIVTIGFFYLGSVIVLKKKDLMGK</sequence>
<keyword evidence="3" id="KW-1185">Reference proteome</keyword>
<dbReference type="PANTHER" id="PTHR37305">
    <property type="entry name" value="INTEGRAL MEMBRANE PROTEIN-RELATED"/>
    <property type="match status" value="1"/>
</dbReference>
<feature type="transmembrane region" description="Helical" evidence="1">
    <location>
        <begin position="20"/>
        <end position="38"/>
    </location>
</feature>
<dbReference type="Proteomes" id="UP001597211">
    <property type="component" value="Unassembled WGS sequence"/>
</dbReference>
<dbReference type="Pfam" id="PF12730">
    <property type="entry name" value="ABC2_membrane_4"/>
    <property type="match status" value="1"/>
</dbReference>
<organism evidence="2 3">
    <name type="scientific">Paenibacillus timonensis</name>
    <dbReference type="NCBI Taxonomy" id="225915"/>
    <lineage>
        <taxon>Bacteria</taxon>
        <taxon>Bacillati</taxon>
        <taxon>Bacillota</taxon>
        <taxon>Bacilli</taxon>
        <taxon>Bacillales</taxon>
        <taxon>Paenibacillaceae</taxon>
        <taxon>Paenibacillus</taxon>
    </lineage>
</organism>
<feature type="transmembrane region" description="Helical" evidence="1">
    <location>
        <begin position="168"/>
        <end position="193"/>
    </location>
</feature>
<keyword evidence="1" id="KW-1133">Transmembrane helix</keyword>
<dbReference type="PANTHER" id="PTHR37305:SF1">
    <property type="entry name" value="MEMBRANE PROTEIN"/>
    <property type="match status" value="1"/>
</dbReference>
<dbReference type="EMBL" id="JBHTKZ010000014">
    <property type="protein sequence ID" value="MFD1181619.1"/>
    <property type="molecule type" value="Genomic_DNA"/>
</dbReference>
<feature type="transmembrane region" description="Helical" evidence="1">
    <location>
        <begin position="99"/>
        <end position="120"/>
    </location>
</feature>
<feature type="transmembrane region" description="Helical" evidence="1">
    <location>
        <begin position="231"/>
        <end position="250"/>
    </location>
</feature>
<evidence type="ECO:0000256" key="1">
    <source>
        <dbReference type="SAM" id="Phobius"/>
    </source>
</evidence>
<name>A0ABW3SAA0_9BACL</name>
<dbReference type="RefSeq" id="WP_240268608.1">
    <property type="nucleotide sequence ID" value="NZ_JAKSXN010000014.1"/>
</dbReference>
<proteinExistence type="predicted"/>
<gene>
    <name evidence="2" type="ORF">ACFQ2Z_09630</name>
</gene>
<evidence type="ECO:0000313" key="3">
    <source>
        <dbReference type="Proteomes" id="UP001597211"/>
    </source>
</evidence>
<comment type="caution">
    <text evidence="2">The sequence shown here is derived from an EMBL/GenBank/DDBJ whole genome shotgun (WGS) entry which is preliminary data.</text>
</comment>
<evidence type="ECO:0000313" key="2">
    <source>
        <dbReference type="EMBL" id="MFD1181619.1"/>
    </source>
</evidence>
<protein>
    <submittedName>
        <fullName evidence="2">ABC transporter permease</fullName>
    </submittedName>
</protein>
<keyword evidence="1" id="KW-0472">Membrane</keyword>
<feature type="transmembrane region" description="Helical" evidence="1">
    <location>
        <begin position="140"/>
        <end position="161"/>
    </location>
</feature>
<feature type="transmembrane region" description="Helical" evidence="1">
    <location>
        <begin position="58"/>
        <end position="78"/>
    </location>
</feature>
<reference evidence="3" key="1">
    <citation type="journal article" date="2019" name="Int. J. Syst. Evol. Microbiol.">
        <title>The Global Catalogue of Microorganisms (GCM) 10K type strain sequencing project: providing services to taxonomists for standard genome sequencing and annotation.</title>
        <authorList>
            <consortium name="The Broad Institute Genomics Platform"/>
            <consortium name="The Broad Institute Genome Sequencing Center for Infectious Disease"/>
            <person name="Wu L."/>
            <person name="Ma J."/>
        </authorList>
    </citation>
    <scope>NUCLEOTIDE SEQUENCE [LARGE SCALE GENOMIC DNA]</scope>
    <source>
        <strain evidence="3">CCUG 48216</strain>
    </source>
</reference>
<accession>A0ABW3SAA0</accession>
<keyword evidence="1" id="KW-0812">Transmembrane</keyword>